<organism evidence="3 4">
    <name type="scientific">Lactobacillus hamsteri DSM 5661 = JCM 6256</name>
    <dbReference type="NCBI Taxonomy" id="1423754"/>
    <lineage>
        <taxon>Bacteria</taxon>
        <taxon>Bacillati</taxon>
        <taxon>Bacillota</taxon>
        <taxon>Bacilli</taxon>
        <taxon>Lactobacillales</taxon>
        <taxon>Lactobacillaceae</taxon>
        <taxon>Lactobacillus</taxon>
    </lineage>
</organism>
<name>A0A0R1YF90_9LACO</name>
<dbReference type="STRING" id="1423754.FC39_GL001741"/>
<accession>A0A0R1YF90</accession>
<proteinExistence type="predicted"/>
<dbReference type="Pfam" id="PF03217">
    <property type="entry name" value="SlpA"/>
    <property type="match status" value="1"/>
</dbReference>
<dbReference type="PATRIC" id="fig|1423754.3.peg.1789"/>
<dbReference type="eggNOG" id="ENOG50309P7">
    <property type="taxonomic scope" value="Bacteria"/>
</dbReference>
<keyword evidence="1" id="KW-0732">Signal</keyword>
<dbReference type="EMBL" id="AZGI01000065">
    <property type="protein sequence ID" value="KRM37715.1"/>
    <property type="molecule type" value="Genomic_DNA"/>
</dbReference>
<keyword evidence="4" id="KW-1185">Reference proteome</keyword>
<feature type="domain" description="S-layer protein C-terminal" evidence="2">
    <location>
        <begin position="262"/>
        <end position="324"/>
    </location>
</feature>
<evidence type="ECO:0000313" key="4">
    <source>
        <dbReference type="Proteomes" id="UP000051223"/>
    </source>
</evidence>
<dbReference type="OrthoDB" id="2327165at2"/>
<evidence type="ECO:0000313" key="3">
    <source>
        <dbReference type="EMBL" id="KRM37715.1"/>
    </source>
</evidence>
<feature type="chain" id="PRO_5038419355" evidence="1">
    <location>
        <begin position="23"/>
        <end position="327"/>
    </location>
</feature>
<evidence type="ECO:0000259" key="2">
    <source>
        <dbReference type="Pfam" id="PF03217"/>
    </source>
</evidence>
<protein>
    <submittedName>
        <fullName evidence="3">Surface layer protein slpc</fullName>
    </submittedName>
</protein>
<reference evidence="3 4" key="1">
    <citation type="journal article" date="2015" name="Genome Announc.">
        <title>Expanding the biotechnology potential of lactobacilli through comparative genomics of 213 strains and associated genera.</title>
        <authorList>
            <person name="Sun Z."/>
            <person name="Harris H.M."/>
            <person name="McCann A."/>
            <person name="Guo C."/>
            <person name="Argimon S."/>
            <person name="Zhang W."/>
            <person name="Yang X."/>
            <person name="Jeffery I.B."/>
            <person name="Cooney J.C."/>
            <person name="Kagawa T.F."/>
            <person name="Liu W."/>
            <person name="Song Y."/>
            <person name="Salvetti E."/>
            <person name="Wrobel A."/>
            <person name="Rasinkangas P."/>
            <person name="Parkhill J."/>
            <person name="Rea M.C."/>
            <person name="O'Sullivan O."/>
            <person name="Ritari J."/>
            <person name="Douillard F.P."/>
            <person name="Paul Ross R."/>
            <person name="Yang R."/>
            <person name="Briner A.E."/>
            <person name="Felis G.E."/>
            <person name="de Vos W.M."/>
            <person name="Barrangou R."/>
            <person name="Klaenhammer T.R."/>
            <person name="Caufield P.W."/>
            <person name="Cui Y."/>
            <person name="Zhang H."/>
            <person name="O'Toole P.W."/>
        </authorList>
    </citation>
    <scope>NUCLEOTIDE SEQUENCE [LARGE SCALE GENOMIC DNA]</scope>
    <source>
        <strain evidence="3 4">DSM 5661</strain>
    </source>
</reference>
<evidence type="ECO:0000256" key="1">
    <source>
        <dbReference type="SAM" id="SignalP"/>
    </source>
</evidence>
<comment type="caution">
    <text evidence="3">The sequence shown here is derived from an EMBL/GenBank/DDBJ whole genome shotgun (WGS) entry which is preliminary data.</text>
</comment>
<dbReference type="Proteomes" id="UP000051223">
    <property type="component" value="Unassembled WGS sequence"/>
</dbReference>
<dbReference type="InterPro" id="IPR024968">
    <property type="entry name" value="SlpA_C_lactobacillus"/>
</dbReference>
<gene>
    <name evidence="3" type="ORF">FC39_GL001741</name>
</gene>
<dbReference type="AlphaFoldDB" id="A0A0R1YF90"/>
<sequence length="327" mass="35492">MKKIKVIGLATAALLAVSPVVASVTPVNTTVSAATTNPYIYYNGVAYDSDITIDASSAAFAHIPLNGSIDINAIQNAFSAPGMKLDIDTTNVENRIASSYPVTVTATNMSTAAKTRVTFHITVGEQHDLKTVEGAPDTVAAVYQISPDGTISDTGIGIKNDTKVSTYGNINVDGKVYTRLNSANSDLYIKSGWFNGSYTDNTNAEPTTKFIMHKSLIYDQNGNKTGGSYRAFRNVDVYPDTVNIKGTDYYRVVDTLKFINAANIDGTERTLTHNAYVYATSKTRANKKVLKKGSKITTYGSSYKFVNGKRYYRIGTGKQYVKTSNFK</sequence>
<dbReference type="RefSeq" id="WP_051545899.1">
    <property type="nucleotide sequence ID" value="NZ_AZGI01000065.1"/>
</dbReference>
<feature type="signal peptide" evidence="1">
    <location>
        <begin position="1"/>
        <end position="22"/>
    </location>
</feature>